<dbReference type="Proteomes" id="UP000183028">
    <property type="component" value="Unassembled WGS sequence"/>
</dbReference>
<proteinExistence type="predicted"/>
<dbReference type="AlphaFoldDB" id="A0A1H6XAX3"/>
<evidence type="ECO:0000313" key="1">
    <source>
        <dbReference type="EMBL" id="SEJ25306.1"/>
    </source>
</evidence>
<organism evidence="1 2">
    <name type="scientific">Sharpea azabuensis</name>
    <dbReference type="NCBI Taxonomy" id="322505"/>
    <lineage>
        <taxon>Bacteria</taxon>
        <taxon>Bacillati</taxon>
        <taxon>Bacillota</taxon>
        <taxon>Erysipelotrichia</taxon>
        <taxon>Erysipelotrichales</taxon>
        <taxon>Coprobacillaceae</taxon>
        <taxon>Sharpea</taxon>
    </lineage>
</organism>
<gene>
    <name evidence="1" type="ORF">SAMN04487834_108411</name>
</gene>
<keyword evidence="2" id="KW-1185">Reference proteome</keyword>
<dbReference type="EMBL" id="FNYK01000084">
    <property type="protein sequence ID" value="SEJ25306.1"/>
    <property type="molecule type" value="Genomic_DNA"/>
</dbReference>
<name>A0A1H6XAX3_9FIRM</name>
<evidence type="ECO:0000313" key="2">
    <source>
        <dbReference type="Proteomes" id="UP000183028"/>
    </source>
</evidence>
<protein>
    <submittedName>
        <fullName evidence="1">Uncharacterized protein</fullName>
    </submittedName>
</protein>
<feature type="non-terminal residue" evidence="1">
    <location>
        <position position="1"/>
    </location>
</feature>
<accession>A0A1H6XAX3</accession>
<dbReference type="STRING" id="322505.SAMN04487836_1141"/>
<reference evidence="2" key="1">
    <citation type="submission" date="2016-10" db="EMBL/GenBank/DDBJ databases">
        <authorList>
            <person name="Varghese N."/>
        </authorList>
    </citation>
    <scope>NUCLEOTIDE SEQUENCE [LARGE SCALE GENOMIC DNA]</scope>
    <source>
        <strain evidence="2">DSM 20406</strain>
    </source>
</reference>
<sequence length="87" mass="10129">TSEAKASQFNHFDGTYTKKTLSQRWNDFNGIKIQRDMYSAFLIMNISDALKSFDIDKCNGRFENFYRLHNLEVDRLTGKKNLSSIAI</sequence>